<dbReference type="AlphaFoldDB" id="A0A2R5FBI5"/>
<dbReference type="InterPro" id="IPR009875">
    <property type="entry name" value="PilZ_domain"/>
</dbReference>
<proteinExistence type="predicted"/>
<evidence type="ECO:0000313" key="2">
    <source>
        <dbReference type="EMBL" id="GBG13994.1"/>
    </source>
</evidence>
<comment type="caution">
    <text evidence="2">The sequence shown here is derived from an EMBL/GenBank/DDBJ whole genome shotgun (WGS) entry which is preliminary data.</text>
</comment>
<dbReference type="Pfam" id="PF07238">
    <property type="entry name" value="PilZ"/>
    <property type="match status" value="1"/>
</dbReference>
<name>A0A2R5FBI5_9PROT</name>
<dbReference type="Proteomes" id="UP000245081">
    <property type="component" value="Unassembled WGS sequence"/>
</dbReference>
<dbReference type="OrthoDB" id="8907644at2"/>
<evidence type="ECO:0000313" key="3">
    <source>
        <dbReference type="Proteomes" id="UP000245081"/>
    </source>
</evidence>
<sequence length="95" mass="10333">MKPNSEQRHDERVAVALPVHMDKMTGVTRDVSASGICFDIDAGYAAGSEVNFVIEVATFNEKMLLKCRGHVVRSEQHDGKVSVAVQIAESVMESA</sequence>
<keyword evidence="3" id="KW-1185">Reference proteome</keyword>
<gene>
    <name evidence="2" type="ORF">NMK_1550</name>
</gene>
<accession>A0A2R5FBI5</accession>
<reference evidence="2 3" key="1">
    <citation type="journal article" date="2018" name="Environ. Microbiol.">
        <title>Isolation and genomic characterization of Novimethylophilus kurashikiensis gen. nov. sp. nov., a new lanthanide-dependent methylotrophic species of Methylophilaceae.</title>
        <authorList>
            <person name="Lv H."/>
            <person name="Sahin N."/>
            <person name="Tani A."/>
        </authorList>
    </citation>
    <scope>NUCLEOTIDE SEQUENCE [LARGE SCALE GENOMIC DNA]</scope>
    <source>
        <strain evidence="2 3">La2-4</strain>
    </source>
</reference>
<dbReference type="SUPFAM" id="SSF141371">
    <property type="entry name" value="PilZ domain-like"/>
    <property type="match status" value="1"/>
</dbReference>
<dbReference type="GO" id="GO:0035438">
    <property type="term" value="F:cyclic-di-GMP binding"/>
    <property type="evidence" value="ECO:0007669"/>
    <property type="project" value="InterPro"/>
</dbReference>
<dbReference type="EMBL" id="BDOQ01000006">
    <property type="protein sequence ID" value="GBG13994.1"/>
    <property type="molecule type" value="Genomic_DNA"/>
</dbReference>
<evidence type="ECO:0000259" key="1">
    <source>
        <dbReference type="Pfam" id="PF07238"/>
    </source>
</evidence>
<dbReference type="RefSeq" id="WP_109015206.1">
    <property type="nucleotide sequence ID" value="NZ_BDOQ01000006.1"/>
</dbReference>
<protein>
    <recommendedName>
        <fullName evidence="1">PilZ domain-containing protein</fullName>
    </recommendedName>
</protein>
<dbReference type="Gene3D" id="2.40.10.220">
    <property type="entry name" value="predicted glycosyltransferase like domains"/>
    <property type="match status" value="1"/>
</dbReference>
<organism evidence="2 3">
    <name type="scientific">Novimethylophilus kurashikiensis</name>
    <dbReference type="NCBI Taxonomy" id="1825523"/>
    <lineage>
        <taxon>Bacteria</taxon>
        <taxon>Pseudomonadati</taxon>
        <taxon>Pseudomonadota</taxon>
        <taxon>Betaproteobacteria</taxon>
        <taxon>Nitrosomonadales</taxon>
        <taxon>Methylophilaceae</taxon>
        <taxon>Novimethylophilus</taxon>
    </lineage>
</organism>
<feature type="domain" description="PilZ" evidence="1">
    <location>
        <begin position="7"/>
        <end position="87"/>
    </location>
</feature>